<keyword evidence="8" id="KW-1185">Reference proteome</keyword>
<dbReference type="InterPro" id="IPR001433">
    <property type="entry name" value="OxRdtase_FAD/NAD-bd"/>
</dbReference>
<dbReference type="OrthoDB" id="9796486at2"/>
<evidence type="ECO:0000313" key="7">
    <source>
        <dbReference type="EMBL" id="SDQ80043.1"/>
    </source>
</evidence>
<dbReference type="NCBIfam" id="NF040810">
    <property type="entry name" value="BenC"/>
    <property type="match status" value="1"/>
</dbReference>
<keyword evidence="3" id="KW-0411">Iron-sulfur</keyword>
<dbReference type="InterPro" id="IPR012675">
    <property type="entry name" value="Beta-grasp_dom_sf"/>
</dbReference>
<accession>A0A1H1DUG9</accession>
<dbReference type="InterPro" id="IPR039261">
    <property type="entry name" value="FNR_nucleotide-bd"/>
</dbReference>
<comment type="cofactor">
    <cofactor evidence="1">
        <name>FAD</name>
        <dbReference type="ChEBI" id="CHEBI:57692"/>
    </cofactor>
</comment>
<dbReference type="PANTHER" id="PTHR47354:SF5">
    <property type="entry name" value="PROTEIN RFBI"/>
    <property type="match status" value="1"/>
</dbReference>
<reference evidence="7 8" key="1">
    <citation type="submission" date="2016-10" db="EMBL/GenBank/DDBJ databases">
        <authorList>
            <person name="de Groot N.N."/>
        </authorList>
    </citation>
    <scope>NUCLEOTIDE SEQUENCE [LARGE SCALE GENOMIC DNA]</scope>
    <source>
        <strain evidence="7 8">DSM 20117</strain>
    </source>
</reference>
<protein>
    <submittedName>
        <fullName evidence="7">Benzoate/toluate 1,2-dioxygenase reductase subunit</fullName>
    </submittedName>
</protein>
<feature type="region of interest" description="Disordered" evidence="4">
    <location>
        <begin position="341"/>
        <end position="363"/>
    </location>
</feature>
<evidence type="ECO:0000259" key="6">
    <source>
        <dbReference type="PROSITE" id="PS51384"/>
    </source>
</evidence>
<dbReference type="InterPro" id="IPR047683">
    <property type="entry name" value="BenC-like_FAD_NAD-bd"/>
</dbReference>
<proteinExistence type="predicted"/>
<gene>
    <name evidence="7" type="ORF">SAMN04489742_2615</name>
</gene>
<dbReference type="SUPFAM" id="SSF54292">
    <property type="entry name" value="2Fe-2S ferredoxin-like"/>
    <property type="match status" value="1"/>
</dbReference>
<evidence type="ECO:0000256" key="4">
    <source>
        <dbReference type="SAM" id="MobiDB-lite"/>
    </source>
</evidence>
<dbReference type="Gene3D" id="2.40.30.10">
    <property type="entry name" value="Translation factors"/>
    <property type="match status" value="1"/>
</dbReference>
<evidence type="ECO:0000256" key="3">
    <source>
        <dbReference type="ARBA" id="ARBA00023014"/>
    </source>
</evidence>
<dbReference type="Pfam" id="PF00970">
    <property type="entry name" value="FAD_binding_6"/>
    <property type="match status" value="1"/>
</dbReference>
<dbReference type="InterPro" id="IPR008333">
    <property type="entry name" value="Cbr1-like_FAD-bd_dom"/>
</dbReference>
<keyword evidence="7" id="KW-0560">Oxidoreductase</keyword>
<dbReference type="PROSITE" id="PS51085">
    <property type="entry name" value="2FE2S_FER_2"/>
    <property type="match status" value="1"/>
</dbReference>
<evidence type="ECO:0000256" key="1">
    <source>
        <dbReference type="ARBA" id="ARBA00001974"/>
    </source>
</evidence>
<dbReference type="PRINTS" id="PR00410">
    <property type="entry name" value="PHEHYDRXLASE"/>
</dbReference>
<dbReference type="Pfam" id="PF00111">
    <property type="entry name" value="Fer2"/>
    <property type="match status" value="1"/>
</dbReference>
<dbReference type="Proteomes" id="UP000181917">
    <property type="component" value="Unassembled WGS sequence"/>
</dbReference>
<dbReference type="EMBL" id="FNKH01000002">
    <property type="protein sequence ID" value="SDQ80043.1"/>
    <property type="molecule type" value="Genomic_DNA"/>
</dbReference>
<dbReference type="GO" id="GO:0051213">
    <property type="term" value="F:dioxygenase activity"/>
    <property type="evidence" value="ECO:0007669"/>
    <property type="project" value="UniProtKB-KW"/>
</dbReference>
<evidence type="ECO:0000313" key="8">
    <source>
        <dbReference type="Proteomes" id="UP000181917"/>
    </source>
</evidence>
<dbReference type="AlphaFoldDB" id="A0A1H1DUG9"/>
<evidence type="ECO:0000259" key="5">
    <source>
        <dbReference type="PROSITE" id="PS51085"/>
    </source>
</evidence>
<dbReference type="InterPro" id="IPR017938">
    <property type="entry name" value="Riboflavin_synthase-like_b-brl"/>
</dbReference>
<dbReference type="PROSITE" id="PS51384">
    <property type="entry name" value="FAD_FR"/>
    <property type="match status" value="1"/>
</dbReference>
<dbReference type="SUPFAM" id="SSF52343">
    <property type="entry name" value="Ferredoxin reductase-like, C-terminal NADP-linked domain"/>
    <property type="match status" value="1"/>
</dbReference>
<evidence type="ECO:0000256" key="2">
    <source>
        <dbReference type="ARBA" id="ARBA00022714"/>
    </source>
</evidence>
<keyword evidence="7" id="KW-0223">Dioxygenase</keyword>
<feature type="domain" description="2Fe-2S ferredoxin-type" evidence="5">
    <location>
        <begin position="3"/>
        <end position="96"/>
    </location>
</feature>
<dbReference type="InterPro" id="IPR006058">
    <property type="entry name" value="2Fe2S_fd_BS"/>
</dbReference>
<dbReference type="Gene3D" id="3.40.50.80">
    <property type="entry name" value="Nucleotide-binding domain of ferredoxin-NADP reductase (FNR) module"/>
    <property type="match status" value="1"/>
</dbReference>
<dbReference type="CDD" id="cd00207">
    <property type="entry name" value="fer2"/>
    <property type="match status" value="1"/>
</dbReference>
<dbReference type="InterPro" id="IPR050415">
    <property type="entry name" value="MRET"/>
</dbReference>
<dbReference type="InterPro" id="IPR001041">
    <property type="entry name" value="2Fe-2S_ferredoxin-type"/>
</dbReference>
<dbReference type="PANTHER" id="PTHR47354">
    <property type="entry name" value="NADH OXIDOREDUCTASE HCR"/>
    <property type="match status" value="1"/>
</dbReference>
<dbReference type="InterPro" id="IPR017927">
    <property type="entry name" value="FAD-bd_FR_type"/>
</dbReference>
<keyword evidence="2" id="KW-0479">Metal-binding</keyword>
<dbReference type="RefSeq" id="WP_074700827.1">
    <property type="nucleotide sequence ID" value="NZ_CP018863.1"/>
</dbReference>
<dbReference type="InterPro" id="IPR001709">
    <property type="entry name" value="Flavoprot_Pyr_Nucl_cyt_Rdtase"/>
</dbReference>
<dbReference type="InterPro" id="IPR036010">
    <property type="entry name" value="2Fe-2S_ferredoxin-like_sf"/>
</dbReference>
<keyword evidence="2" id="KW-0408">Iron</keyword>
<keyword evidence="2" id="KW-0001">2Fe-2S</keyword>
<dbReference type="Gene3D" id="3.10.20.30">
    <property type="match status" value="1"/>
</dbReference>
<dbReference type="SUPFAM" id="SSF63380">
    <property type="entry name" value="Riboflavin synthase domain-like"/>
    <property type="match status" value="1"/>
</dbReference>
<dbReference type="CDD" id="cd06209">
    <property type="entry name" value="BenDO_FAD_NAD"/>
    <property type="match status" value="1"/>
</dbReference>
<dbReference type="KEGG" id="acry:AC20117_04365"/>
<feature type="compositionally biased region" description="Basic and acidic residues" evidence="4">
    <location>
        <begin position="344"/>
        <end position="363"/>
    </location>
</feature>
<dbReference type="GO" id="GO:0051537">
    <property type="term" value="F:2 iron, 2 sulfur cluster binding"/>
    <property type="evidence" value="ECO:0007669"/>
    <property type="project" value="UniProtKB-KW"/>
</dbReference>
<dbReference type="Pfam" id="PF00175">
    <property type="entry name" value="NAD_binding_1"/>
    <property type="match status" value="1"/>
</dbReference>
<dbReference type="STRING" id="37928.SAMN04489742_2615"/>
<dbReference type="PROSITE" id="PS00197">
    <property type="entry name" value="2FE2S_FER_1"/>
    <property type="match status" value="1"/>
</dbReference>
<organism evidence="7 8">
    <name type="scientific">Crystallibacter crystallopoietes</name>
    <dbReference type="NCBI Taxonomy" id="37928"/>
    <lineage>
        <taxon>Bacteria</taxon>
        <taxon>Bacillati</taxon>
        <taxon>Actinomycetota</taxon>
        <taxon>Actinomycetes</taxon>
        <taxon>Micrococcales</taxon>
        <taxon>Micrococcaceae</taxon>
        <taxon>Crystallibacter</taxon>
    </lineage>
</organism>
<sequence length="363" mass="39828">MSYQVALTFEDGLTRFIKCNTYETVADAAYKARINIPFDCRDGACGTCKAFCESGNYDAGEYIDEALTEDEADKGFCLPCQMVPESDLVLQISGTAEMAKTGAQTFQAKIADLHWFADNTAGFTLDIENRDELSFLPGQYMNVAVPGTDAVRSYSFSSGPGSVQLKFLVRTAPDGAMTGYLKDRAQTGDVLELTGPMGSFFLRDIKRPTLMLAGGTGIAPLLAMLEKLDTTEQGHPLHPIHLVYGVTFDKDLVELDKLEYFAERIKEFTFDYCVADPDSAAEKKGYVTQHIAEEQLNGGDVDVYLCGPPAMVDAVRKYWDGQGIVPENFYYERFAVGSTSSVKETGEEHEGQPGHTEVSGDNR</sequence>
<name>A0A1H1DUG9_9MICC</name>
<dbReference type="PRINTS" id="PR00371">
    <property type="entry name" value="FPNCR"/>
</dbReference>
<feature type="domain" description="FAD-binding FR-type" evidence="6">
    <location>
        <begin position="103"/>
        <end position="203"/>
    </location>
</feature>